<name>A0A066ULL8_9VIBR</name>
<dbReference type="InterPro" id="IPR046677">
    <property type="entry name" value="DUF6547"/>
</dbReference>
<organism evidence="1 2">
    <name type="scientific">Vibrio fortis</name>
    <dbReference type="NCBI Taxonomy" id="212667"/>
    <lineage>
        <taxon>Bacteria</taxon>
        <taxon>Pseudomonadati</taxon>
        <taxon>Pseudomonadota</taxon>
        <taxon>Gammaproteobacteria</taxon>
        <taxon>Vibrionales</taxon>
        <taxon>Vibrionaceae</taxon>
        <taxon>Vibrio</taxon>
    </lineage>
</organism>
<protein>
    <submittedName>
        <fullName evidence="1">Uncharacterized protein</fullName>
    </submittedName>
</protein>
<dbReference type="AlphaFoldDB" id="A0A066ULL8"/>
<gene>
    <name evidence="1" type="ORF">VFDL14_03025</name>
</gene>
<dbReference type="RefSeq" id="WP_032552184.1">
    <property type="nucleotide sequence ID" value="NZ_BTGL01000001.1"/>
</dbReference>
<dbReference type="STRING" id="212667.VFDL14_03025"/>
<proteinExistence type="predicted"/>
<dbReference type="Pfam" id="PF20184">
    <property type="entry name" value="DUF6547"/>
    <property type="match status" value="1"/>
</dbReference>
<dbReference type="EMBL" id="JFFR01000025">
    <property type="protein sequence ID" value="KDN27965.1"/>
    <property type="molecule type" value="Genomic_DNA"/>
</dbReference>
<comment type="caution">
    <text evidence="1">The sequence shown here is derived from an EMBL/GenBank/DDBJ whole genome shotgun (WGS) entry which is preliminary data.</text>
</comment>
<keyword evidence="2" id="KW-1185">Reference proteome</keyword>
<reference evidence="1 2" key="1">
    <citation type="submission" date="2014-02" db="EMBL/GenBank/DDBJ databases">
        <title>Vibrio fortis Dalian14 Genome Sequencing.</title>
        <authorList>
            <person name="Wang Y."/>
            <person name="Song L."/>
            <person name="Liu G."/>
            <person name="Ding J."/>
        </authorList>
    </citation>
    <scope>NUCLEOTIDE SEQUENCE [LARGE SCALE GENOMIC DNA]</scope>
    <source>
        <strain evidence="1 2">Dalian14</strain>
    </source>
</reference>
<dbReference type="Proteomes" id="UP000027219">
    <property type="component" value="Unassembled WGS sequence"/>
</dbReference>
<sequence length="118" mass="12924">MSKSIAEYKLFIDDMVSLSESAASGWVTGKGFPKVTGNEAKNELLEALTENQKVVLAEIIDTAKASGVHDALSYLNEQQTSNQLRIIKGGTELPIEPFGTEMNFDFVARSEGDDWPKL</sequence>
<evidence type="ECO:0000313" key="2">
    <source>
        <dbReference type="Proteomes" id="UP000027219"/>
    </source>
</evidence>
<accession>A0A066ULL8</accession>
<evidence type="ECO:0000313" key="1">
    <source>
        <dbReference type="EMBL" id="KDN27965.1"/>
    </source>
</evidence>
<dbReference type="OrthoDB" id="6387628at2"/>